<dbReference type="PANTHER" id="PTHR43084:SF1">
    <property type="entry name" value="PERSULFIDE DIOXYGENASE ETHE1, MITOCHONDRIAL"/>
    <property type="match status" value="1"/>
</dbReference>
<dbReference type="Gene3D" id="3.60.15.10">
    <property type="entry name" value="Ribonuclease Z/Hydroxyacylglutathione hydrolase-like"/>
    <property type="match status" value="1"/>
</dbReference>
<gene>
    <name evidence="3" type="ORF">HLB44_01135</name>
</gene>
<evidence type="ECO:0000313" key="3">
    <source>
        <dbReference type="EMBL" id="NRF65577.1"/>
    </source>
</evidence>
<dbReference type="CDD" id="cd07724">
    <property type="entry name" value="POD-like_MBL-fold"/>
    <property type="match status" value="1"/>
</dbReference>
<accession>A0ABX2EB66</accession>
<sequence>MSNHSRSRLEAFYDGSTGTVSYVVWEHASRHAALIDPVLDFDFRAGRTDTASADRMLACVAEHGLIVDWILETHAHADHLSSARYLQQHVGGRIAIGERIRDVQATFKKIYNLERNFLPDGSQFDHLFSDGERFMIGGLEATALWVPGHTPADMAYLLDGIVFVGDTLFMPDVGSARADFPGGDARTLYRSMHRLLALPPETTMYVCHDYPPLDRAPAWRTSVAEQRAQNRHVRDGIDEDSFVAMRTARDATLEVPTLILPAIQVNVRAGQLPPADDNGVAYLRIPINALPGHR</sequence>
<organism evidence="3 4">
    <name type="scientific">Pseudaquabacterium terrae</name>
    <dbReference type="NCBI Taxonomy" id="2732868"/>
    <lineage>
        <taxon>Bacteria</taxon>
        <taxon>Pseudomonadati</taxon>
        <taxon>Pseudomonadota</taxon>
        <taxon>Betaproteobacteria</taxon>
        <taxon>Burkholderiales</taxon>
        <taxon>Sphaerotilaceae</taxon>
        <taxon>Pseudaquabacterium</taxon>
    </lineage>
</organism>
<dbReference type="EMBL" id="JABRWJ010000001">
    <property type="protein sequence ID" value="NRF65577.1"/>
    <property type="molecule type" value="Genomic_DNA"/>
</dbReference>
<dbReference type="InterPro" id="IPR044528">
    <property type="entry name" value="POD-like_MBL-fold"/>
</dbReference>
<dbReference type="InterPro" id="IPR001279">
    <property type="entry name" value="Metallo-B-lactamas"/>
</dbReference>
<dbReference type="RefSeq" id="WP_173119750.1">
    <property type="nucleotide sequence ID" value="NZ_JABRWJ010000001.1"/>
</dbReference>
<dbReference type="InterPro" id="IPR051682">
    <property type="entry name" value="Mito_Persulfide_Diox"/>
</dbReference>
<evidence type="ECO:0000259" key="2">
    <source>
        <dbReference type="SMART" id="SM00849"/>
    </source>
</evidence>
<name>A0ABX2EB66_9BURK</name>
<dbReference type="SUPFAM" id="SSF56281">
    <property type="entry name" value="Metallo-hydrolase/oxidoreductase"/>
    <property type="match status" value="1"/>
</dbReference>
<keyword evidence="4" id="KW-1185">Reference proteome</keyword>
<comment type="caution">
    <text evidence="3">The sequence shown here is derived from an EMBL/GenBank/DDBJ whole genome shotgun (WGS) entry which is preliminary data.</text>
</comment>
<dbReference type="InterPro" id="IPR036866">
    <property type="entry name" value="RibonucZ/Hydroxyglut_hydro"/>
</dbReference>
<evidence type="ECO:0000313" key="4">
    <source>
        <dbReference type="Proteomes" id="UP000737171"/>
    </source>
</evidence>
<dbReference type="Proteomes" id="UP000737171">
    <property type="component" value="Unassembled WGS sequence"/>
</dbReference>
<keyword evidence="1" id="KW-0479">Metal-binding</keyword>
<dbReference type="Pfam" id="PF00753">
    <property type="entry name" value="Lactamase_B"/>
    <property type="match status" value="1"/>
</dbReference>
<reference evidence="3 4" key="1">
    <citation type="submission" date="2020-05" db="EMBL/GenBank/DDBJ databases">
        <title>Aquincola sp. isolate from soil.</title>
        <authorList>
            <person name="Han J."/>
            <person name="Kim D.-U."/>
        </authorList>
    </citation>
    <scope>NUCLEOTIDE SEQUENCE [LARGE SCALE GENOMIC DNA]</scope>
    <source>
        <strain evidence="3 4">S2</strain>
    </source>
</reference>
<dbReference type="SMART" id="SM00849">
    <property type="entry name" value="Lactamase_B"/>
    <property type="match status" value="1"/>
</dbReference>
<protein>
    <submittedName>
        <fullName evidence="3">MBL fold metallo-hydrolase</fullName>
    </submittedName>
</protein>
<evidence type="ECO:0000256" key="1">
    <source>
        <dbReference type="ARBA" id="ARBA00022723"/>
    </source>
</evidence>
<dbReference type="PANTHER" id="PTHR43084">
    <property type="entry name" value="PERSULFIDE DIOXYGENASE ETHE1"/>
    <property type="match status" value="1"/>
</dbReference>
<feature type="domain" description="Metallo-beta-lactamase" evidence="2">
    <location>
        <begin position="18"/>
        <end position="208"/>
    </location>
</feature>
<proteinExistence type="predicted"/>